<proteinExistence type="predicted"/>
<dbReference type="EMBL" id="KK583251">
    <property type="protein sequence ID" value="KDO23682.1"/>
    <property type="molecule type" value="Genomic_DNA"/>
</dbReference>
<dbReference type="Gene3D" id="3.80.10.10">
    <property type="entry name" value="Ribonuclease Inhibitor"/>
    <property type="match status" value="1"/>
</dbReference>
<protein>
    <submittedName>
        <fullName evidence="1">Uncharacterized protein</fullName>
    </submittedName>
</protein>
<gene>
    <name evidence="1" type="ORF">SPRG_11130</name>
</gene>
<reference evidence="1 2" key="1">
    <citation type="journal article" date="2013" name="PLoS Genet.">
        <title>Distinctive expansion of potential virulence genes in the genome of the oomycete fish pathogen Saprolegnia parasitica.</title>
        <authorList>
            <person name="Jiang R.H."/>
            <person name="de Bruijn I."/>
            <person name="Haas B.J."/>
            <person name="Belmonte R."/>
            <person name="Lobach L."/>
            <person name="Christie J."/>
            <person name="van den Ackerveken G."/>
            <person name="Bottin A."/>
            <person name="Bulone V."/>
            <person name="Diaz-Moreno S.M."/>
            <person name="Dumas B."/>
            <person name="Fan L."/>
            <person name="Gaulin E."/>
            <person name="Govers F."/>
            <person name="Grenville-Briggs L.J."/>
            <person name="Horner N.R."/>
            <person name="Levin J.Z."/>
            <person name="Mammella M."/>
            <person name="Meijer H.J."/>
            <person name="Morris P."/>
            <person name="Nusbaum C."/>
            <person name="Oome S."/>
            <person name="Phillips A.J."/>
            <person name="van Rooyen D."/>
            <person name="Rzeszutek E."/>
            <person name="Saraiva M."/>
            <person name="Secombes C.J."/>
            <person name="Seidl M.F."/>
            <person name="Snel B."/>
            <person name="Stassen J.H."/>
            <person name="Sykes S."/>
            <person name="Tripathy S."/>
            <person name="van den Berg H."/>
            <person name="Vega-Arreguin J.C."/>
            <person name="Wawra S."/>
            <person name="Young S.K."/>
            <person name="Zeng Q."/>
            <person name="Dieguez-Uribeondo J."/>
            <person name="Russ C."/>
            <person name="Tyler B.M."/>
            <person name="van West P."/>
        </authorList>
    </citation>
    <scope>NUCLEOTIDE SEQUENCE [LARGE SCALE GENOMIC DNA]</scope>
    <source>
        <strain evidence="1 2">CBS 223.65</strain>
    </source>
</reference>
<evidence type="ECO:0000313" key="2">
    <source>
        <dbReference type="Proteomes" id="UP000030745"/>
    </source>
</evidence>
<dbReference type="GeneID" id="24133199"/>
<dbReference type="SUPFAM" id="SSF52047">
    <property type="entry name" value="RNI-like"/>
    <property type="match status" value="1"/>
</dbReference>
<dbReference type="KEGG" id="spar:SPRG_11130"/>
<sequence length="484" mass="52832">MPTSDYLVTSVALHTDDILSAIVQCIAAPHEVSVFLDTVPGCARSKALIALDELLHAEALPVDALWPQLCLDAISLDAVDRVRDAMPAFPSVAADNLLAARPAGFDPLDWLQFWSSKITRYTHIDDAADVLRLCSILRQCTKLQVVDMPDAIDGACILEAIMTPAHRVSSFLVDCTRNVTELTATVARWLTTRHATHLDLTYASSDRDADYAALAAILIMTTELERLTLSLDAPGLLAPLVGVAPLFTRLRTLDISVHASDIPTLRSLLERLCSTPLRSLRLDCNHGDISALLDVLSTLPALDDLELSRCCFDPTRLRPLFPRTLPRLHFSDMAWTDYAWSVLGVALASAHGLNELSWHSCRSSTTTSLMAAMAATIPHWIERGAKSISFHECGQDVGARELAAALPRTTSSLGVDLVISGVRLSTTSYILFGMSLAMCAGVSIVLPRNNSDEFRAEAKSRRFKYREVVVDGRRRLVFESSSAA</sequence>
<organism evidence="1 2">
    <name type="scientific">Saprolegnia parasitica (strain CBS 223.65)</name>
    <dbReference type="NCBI Taxonomy" id="695850"/>
    <lineage>
        <taxon>Eukaryota</taxon>
        <taxon>Sar</taxon>
        <taxon>Stramenopiles</taxon>
        <taxon>Oomycota</taxon>
        <taxon>Saprolegniomycetes</taxon>
        <taxon>Saprolegniales</taxon>
        <taxon>Saprolegniaceae</taxon>
        <taxon>Saprolegnia</taxon>
    </lineage>
</organism>
<dbReference type="RefSeq" id="XP_012205665.1">
    <property type="nucleotide sequence ID" value="XM_012350275.1"/>
</dbReference>
<dbReference type="Proteomes" id="UP000030745">
    <property type="component" value="Unassembled WGS sequence"/>
</dbReference>
<name>A0A067CA82_SAPPC</name>
<dbReference type="InterPro" id="IPR032675">
    <property type="entry name" value="LRR_dom_sf"/>
</dbReference>
<keyword evidence="2" id="KW-1185">Reference proteome</keyword>
<dbReference type="AlphaFoldDB" id="A0A067CA82"/>
<dbReference type="VEuPathDB" id="FungiDB:SPRG_11130"/>
<dbReference type="OrthoDB" id="10576174at2759"/>
<accession>A0A067CA82</accession>
<evidence type="ECO:0000313" key="1">
    <source>
        <dbReference type="EMBL" id="KDO23682.1"/>
    </source>
</evidence>